<reference evidence="4 5" key="1">
    <citation type="submission" date="2019-09" db="EMBL/GenBank/DDBJ databases">
        <title>Chitinophaga ginsengihumi sp. nov., isolated from soil of ginseng rhizosphere.</title>
        <authorList>
            <person name="Lee J."/>
        </authorList>
    </citation>
    <scope>NUCLEOTIDE SEQUENCE [LARGE SCALE GENOMIC DNA]</scope>
    <source>
        <strain evidence="4 5">BN140078</strain>
    </source>
</reference>
<dbReference type="SMART" id="SM00448">
    <property type="entry name" value="REC"/>
    <property type="match status" value="1"/>
</dbReference>
<feature type="modified residue" description="4-aspartylphosphate" evidence="1">
    <location>
        <position position="55"/>
    </location>
</feature>
<dbReference type="PROSITE" id="PS50110">
    <property type="entry name" value="RESPONSE_REGULATORY"/>
    <property type="match status" value="1"/>
</dbReference>
<dbReference type="GO" id="GO:0003677">
    <property type="term" value="F:DNA binding"/>
    <property type="evidence" value="ECO:0007669"/>
    <property type="project" value="InterPro"/>
</dbReference>
<dbReference type="AlphaFoldDB" id="A0A5B2VUD8"/>
<dbReference type="InterPro" id="IPR007492">
    <property type="entry name" value="LytTR_DNA-bd_dom"/>
</dbReference>
<name>A0A5B2VUD8_9BACT</name>
<evidence type="ECO:0000259" key="3">
    <source>
        <dbReference type="PROSITE" id="PS50930"/>
    </source>
</evidence>
<keyword evidence="5" id="KW-1185">Reference proteome</keyword>
<organism evidence="4 5">
    <name type="scientific">Chitinophaga agrisoli</name>
    <dbReference type="NCBI Taxonomy" id="2607653"/>
    <lineage>
        <taxon>Bacteria</taxon>
        <taxon>Pseudomonadati</taxon>
        <taxon>Bacteroidota</taxon>
        <taxon>Chitinophagia</taxon>
        <taxon>Chitinophagales</taxon>
        <taxon>Chitinophagaceae</taxon>
        <taxon>Chitinophaga</taxon>
    </lineage>
</organism>
<dbReference type="Proteomes" id="UP000324611">
    <property type="component" value="Unassembled WGS sequence"/>
</dbReference>
<evidence type="ECO:0000259" key="2">
    <source>
        <dbReference type="PROSITE" id="PS50110"/>
    </source>
</evidence>
<evidence type="ECO:0000313" key="4">
    <source>
        <dbReference type="EMBL" id="KAA2241922.1"/>
    </source>
</evidence>
<dbReference type="PROSITE" id="PS50930">
    <property type="entry name" value="HTH_LYTTR"/>
    <property type="match status" value="1"/>
</dbReference>
<dbReference type="Pfam" id="PF04397">
    <property type="entry name" value="LytTR"/>
    <property type="match status" value="1"/>
</dbReference>
<dbReference type="Gene3D" id="3.40.50.2300">
    <property type="match status" value="1"/>
</dbReference>
<dbReference type="Pfam" id="PF00072">
    <property type="entry name" value="Response_reg"/>
    <property type="match status" value="1"/>
</dbReference>
<dbReference type="PANTHER" id="PTHR37299:SF1">
    <property type="entry name" value="STAGE 0 SPORULATION PROTEIN A HOMOLOG"/>
    <property type="match status" value="1"/>
</dbReference>
<dbReference type="EMBL" id="VUOC01000003">
    <property type="protein sequence ID" value="KAA2241922.1"/>
    <property type="molecule type" value="Genomic_DNA"/>
</dbReference>
<feature type="domain" description="HTH LytTR-type" evidence="3">
    <location>
        <begin position="148"/>
        <end position="255"/>
    </location>
</feature>
<dbReference type="SMART" id="SM00850">
    <property type="entry name" value="LytTR"/>
    <property type="match status" value="1"/>
</dbReference>
<dbReference type="Gene3D" id="2.40.50.1020">
    <property type="entry name" value="LytTr DNA-binding domain"/>
    <property type="match status" value="1"/>
</dbReference>
<dbReference type="GO" id="GO:0000156">
    <property type="term" value="F:phosphorelay response regulator activity"/>
    <property type="evidence" value="ECO:0007669"/>
    <property type="project" value="InterPro"/>
</dbReference>
<proteinExistence type="predicted"/>
<dbReference type="SUPFAM" id="SSF52172">
    <property type="entry name" value="CheY-like"/>
    <property type="match status" value="1"/>
</dbReference>
<sequence length="255" mass="29629">MEILIIEDEEPAAERLTELLKQYDAGIRPLAILPSVQAAVKWFNEHPQPDLVLLDIHLSDGLCFEIFKQVKVKCPIIFCTAYDQYVLDAFQVHSIDYLLKPVQYQKLEKSLQKMEEIRSHAKSAISEVQFSDIINIIKTSQQTYKSRFMVKTGTKIKAIKSEEIAYFHSRNKLTLLVSKERQSFPLDYTLDELMTMLDPVSFFHVNRNLIIHIDAVKEVHPYFKGRLKLVLSPEHDEEIVISSQKTPLFKAWLDH</sequence>
<gene>
    <name evidence="4" type="ORF">F0L74_18860</name>
</gene>
<dbReference type="InterPro" id="IPR046947">
    <property type="entry name" value="LytR-like"/>
</dbReference>
<keyword evidence="1" id="KW-0597">Phosphoprotein</keyword>
<dbReference type="InterPro" id="IPR011006">
    <property type="entry name" value="CheY-like_superfamily"/>
</dbReference>
<evidence type="ECO:0000256" key="1">
    <source>
        <dbReference type="PROSITE-ProRule" id="PRU00169"/>
    </source>
</evidence>
<accession>A0A5B2VUD8</accession>
<dbReference type="PANTHER" id="PTHR37299">
    <property type="entry name" value="TRANSCRIPTIONAL REGULATOR-RELATED"/>
    <property type="match status" value="1"/>
</dbReference>
<evidence type="ECO:0000313" key="5">
    <source>
        <dbReference type="Proteomes" id="UP000324611"/>
    </source>
</evidence>
<reference evidence="4 5" key="2">
    <citation type="submission" date="2019-09" db="EMBL/GenBank/DDBJ databases">
        <authorList>
            <person name="Jin C."/>
        </authorList>
    </citation>
    <scope>NUCLEOTIDE SEQUENCE [LARGE SCALE GENOMIC DNA]</scope>
    <source>
        <strain evidence="4 5">BN140078</strain>
    </source>
</reference>
<protein>
    <submittedName>
        <fullName evidence="4">Response regulator transcription factor</fullName>
    </submittedName>
</protein>
<feature type="domain" description="Response regulatory" evidence="2">
    <location>
        <begin position="2"/>
        <end position="115"/>
    </location>
</feature>
<dbReference type="InterPro" id="IPR001789">
    <property type="entry name" value="Sig_transdc_resp-reg_receiver"/>
</dbReference>
<dbReference type="RefSeq" id="WP_149839428.1">
    <property type="nucleotide sequence ID" value="NZ_VUOC01000003.1"/>
</dbReference>
<comment type="caution">
    <text evidence="4">The sequence shown here is derived from an EMBL/GenBank/DDBJ whole genome shotgun (WGS) entry which is preliminary data.</text>
</comment>